<dbReference type="Pfam" id="PF00578">
    <property type="entry name" value="AhpC-TSA"/>
    <property type="match status" value="1"/>
</dbReference>
<name>A0A6N6MB27_9FLAO</name>
<dbReference type="RefSeq" id="WP_150939047.1">
    <property type="nucleotide sequence ID" value="NZ_WAAT01000044.1"/>
</dbReference>
<evidence type="ECO:0000313" key="3">
    <source>
        <dbReference type="Proteomes" id="UP000441333"/>
    </source>
</evidence>
<protein>
    <submittedName>
        <fullName evidence="2">AhpC/TSA family protein</fullName>
    </submittedName>
</protein>
<dbReference type="InterPro" id="IPR036249">
    <property type="entry name" value="Thioredoxin-like_sf"/>
</dbReference>
<dbReference type="EMBL" id="WAAT01000044">
    <property type="protein sequence ID" value="KAB1067760.1"/>
    <property type="molecule type" value="Genomic_DNA"/>
</dbReference>
<dbReference type="InterPro" id="IPR013766">
    <property type="entry name" value="Thioredoxin_domain"/>
</dbReference>
<gene>
    <name evidence="2" type="ORF">F6U93_09140</name>
</gene>
<keyword evidence="3" id="KW-1185">Reference proteome</keyword>
<comment type="caution">
    <text evidence="2">The sequence shown here is derived from an EMBL/GenBank/DDBJ whole genome shotgun (WGS) entry which is preliminary data.</text>
</comment>
<dbReference type="AlphaFoldDB" id="A0A6N6MB27"/>
<organism evidence="2 3">
    <name type="scientific">Pseudotamlana haliotis</name>
    <dbReference type="NCBI Taxonomy" id="2614804"/>
    <lineage>
        <taxon>Bacteria</taxon>
        <taxon>Pseudomonadati</taxon>
        <taxon>Bacteroidota</taxon>
        <taxon>Flavobacteriia</taxon>
        <taxon>Flavobacteriales</taxon>
        <taxon>Flavobacteriaceae</taxon>
        <taxon>Pseudotamlana</taxon>
    </lineage>
</organism>
<dbReference type="PROSITE" id="PS51352">
    <property type="entry name" value="THIOREDOXIN_2"/>
    <property type="match status" value="1"/>
</dbReference>
<proteinExistence type="predicted"/>
<dbReference type="Proteomes" id="UP000441333">
    <property type="component" value="Unassembled WGS sequence"/>
</dbReference>
<dbReference type="InterPro" id="IPR000866">
    <property type="entry name" value="AhpC/TSA"/>
</dbReference>
<dbReference type="SUPFAM" id="SSF52833">
    <property type="entry name" value="Thioredoxin-like"/>
    <property type="match status" value="1"/>
</dbReference>
<evidence type="ECO:0000259" key="1">
    <source>
        <dbReference type="PROSITE" id="PS51352"/>
    </source>
</evidence>
<dbReference type="GO" id="GO:0016209">
    <property type="term" value="F:antioxidant activity"/>
    <property type="evidence" value="ECO:0007669"/>
    <property type="project" value="InterPro"/>
</dbReference>
<evidence type="ECO:0000313" key="2">
    <source>
        <dbReference type="EMBL" id="KAB1067760.1"/>
    </source>
</evidence>
<reference evidence="2 3" key="1">
    <citation type="submission" date="2019-09" db="EMBL/GenBank/DDBJ databases">
        <authorList>
            <person name="Cao W.R."/>
        </authorList>
    </citation>
    <scope>NUCLEOTIDE SEQUENCE [LARGE SCALE GENOMIC DNA]</scope>
    <source>
        <strain evidence="2 3">B1N29</strain>
    </source>
</reference>
<dbReference type="Gene3D" id="3.40.30.10">
    <property type="entry name" value="Glutaredoxin"/>
    <property type="match status" value="1"/>
</dbReference>
<dbReference type="GO" id="GO:0016491">
    <property type="term" value="F:oxidoreductase activity"/>
    <property type="evidence" value="ECO:0007669"/>
    <property type="project" value="InterPro"/>
</dbReference>
<feature type="domain" description="Thioredoxin" evidence="1">
    <location>
        <begin position="2"/>
        <end position="160"/>
    </location>
</feature>
<sequence>MTIPKTEVPALSLPLTDGSNWDLKSQKCKSFIILVFYRGLHCPVCKKQLQEIEEKLPEFEERGVNLIAMSCDTQERAQQSAEDWGISKLPIAYGLSIKEARNWGLFISEAISDKEPDEFSEPGLFIIRPDFSLYASSIQTMPFARPPMDDILNAIDFVTKNDYPARGGK</sequence>
<dbReference type="CDD" id="cd02970">
    <property type="entry name" value="PRX_like2"/>
    <property type="match status" value="1"/>
</dbReference>
<accession>A0A6N6MB27</accession>